<dbReference type="InterPro" id="IPR013783">
    <property type="entry name" value="Ig-like_fold"/>
</dbReference>
<sequence>MQEENLKKTQATAEGSKRTFLLMESSAFRSLQRSIDMVALMYLLSNIFVLTSSLPSADVSTVISGFVDEDVILPCFFPANERYPHSTITVFWKFKSENIPVHYVLEGVFQSQIQDERFTERTKLF</sequence>
<feature type="non-terminal residue" evidence="1">
    <location>
        <position position="125"/>
    </location>
</feature>
<name>A0ABN9CPN3_9NEOB</name>
<proteinExistence type="predicted"/>
<dbReference type="Gene3D" id="2.60.40.10">
    <property type="entry name" value="Immunoglobulins"/>
    <property type="match status" value="1"/>
</dbReference>
<dbReference type="Proteomes" id="UP001162483">
    <property type="component" value="Unassembled WGS sequence"/>
</dbReference>
<protein>
    <submittedName>
        <fullName evidence="1">Uncharacterized protein</fullName>
    </submittedName>
</protein>
<evidence type="ECO:0000313" key="1">
    <source>
        <dbReference type="EMBL" id="CAI9562145.1"/>
    </source>
</evidence>
<organism evidence="1 2">
    <name type="scientific">Staurois parvus</name>
    <dbReference type="NCBI Taxonomy" id="386267"/>
    <lineage>
        <taxon>Eukaryota</taxon>
        <taxon>Metazoa</taxon>
        <taxon>Chordata</taxon>
        <taxon>Craniata</taxon>
        <taxon>Vertebrata</taxon>
        <taxon>Euteleostomi</taxon>
        <taxon>Amphibia</taxon>
        <taxon>Batrachia</taxon>
        <taxon>Anura</taxon>
        <taxon>Neobatrachia</taxon>
        <taxon>Ranoidea</taxon>
        <taxon>Ranidae</taxon>
        <taxon>Staurois</taxon>
    </lineage>
</organism>
<evidence type="ECO:0000313" key="2">
    <source>
        <dbReference type="Proteomes" id="UP001162483"/>
    </source>
</evidence>
<gene>
    <name evidence="1" type="ORF">SPARVUS_LOCUS5559789</name>
</gene>
<dbReference type="EMBL" id="CATNWA010011677">
    <property type="protein sequence ID" value="CAI9562145.1"/>
    <property type="molecule type" value="Genomic_DNA"/>
</dbReference>
<keyword evidence="2" id="KW-1185">Reference proteome</keyword>
<comment type="caution">
    <text evidence="1">The sequence shown here is derived from an EMBL/GenBank/DDBJ whole genome shotgun (WGS) entry which is preliminary data.</text>
</comment>
<reference evidence="1" key="1">
    <citation type="submission" date="2023-05" db="EMBL/GenBank/DDBJ databases">
        <authorList>
            <person name="Stuckert A."/>
        </authorList>
    </citation>
    <scope>NUCLEOTIDE SEQUENCE</scope>
</reference>
<accession>A0ABN9CPN3</accession>